<protein>
    <submittedName>
        <fullName evidence="1">Uncharacterized protein</fullName>
    </submittedName>
</protein>
<keyword evidence="2" id="KW-1185">Reference proteome</keyword>
<evidence type="ECO:0000313" key="2">
    <source>
        <dbReference type="Proteomes" id="UP001055879"/>
    </source>
</evidence>
<dbReference type="Proteomes" id="UP001055879">
    <property type="component" value="Linkage Group LG13"/>
</dbReference>
<accession>A0ACB8Y7K0</accession>
<sequence>MERSKLGQGDEEMERSNLGQVDCAADGGLINGEGDDEAGGGEPRRMSDDDGEGGGGGPRRMSEGDDRKTKWVVMGRPD</sequence>
<reference evidence="2" key="1">
    <citation type="journal article" date="2022" name="Mol. Ecol. Resour.">
        <title>The genomes of chicory, endive, great burdock and yacon provide insights into Asteraceae palaeo-polyploidization history and plant inulin production.</title>
        <authorList>
            <person name="Fan W."/>
            <person name="Wang S."/>
            <person name="Wang H."/>
            <person name="Wang A."/>
            <person name="Jiang F."/>
            <person name="Liu H."/>
            <person name="Zhao H."/>
            <person name="Xu D."/>
            <person name="Zhang Y."/>
        </authorList>
    </citation>
    <scope>NUCLEOTIDE SEQUENCE [LARGE SCALE GENOMIC DNA]</scope>
    <source>
        <strain evidence="2">cv. Niubang</strain>
    </source>
</reference>
<gene>
    <name evidence="1" type="ORF">L6452_35610</name>
</gene>
<proteinExistence type="predicted"/>
<evidence type="ECO:0000313" key="1">
    <source>
        <dbReference type="EMBL" id="KAI3680834.1"/>
    </source>
</evidence>
<reference evidence="1 2" key="2">
    <citation type="journal article" date="2022" name="Mol. Ecol. Resour.">
        <title>The genomes of chicory, endive, great burdock and yacon provide insights into Asteraceae paleo-polyploidization history and plant inulin production.</title>
        <authorList>
            <person name="Fan W."/>
            <person name="Wang S."/>
            <person name="Wang H."/>
            <person name="Wang A."/>
            <person name="Jiang F."/>
            <person name="Liu H."/>
            <person name="Zhao H."/>
            <person name="Xu D."/>
            <person name="Zhang Y."/>
        </authorList>
    </citation>
    <scope>NUCLEOTIDE SEQUENCE [LARGE SCALE GENOMIC DNA]</scope>
    <source>
        <strain evidence="2">cv. Niubang</strain>
    </source>
</reference>
<dbReference type="EMBL" id="CM042059">
    <property type="protein sequence ID" value="KAI3680834.1"/>
    <property type="molecule type" value="Genomic_DNA"/>
</dbReference>
<name>A0ACB8Y7K0_ARCLA</name>
<comment type="caution">
    <text evidence="1">The sequence shown here is derived from an EMBL/GenBank/DDBJ whole genome shotgun (WGS) entry which is preliminary data.</text>
</comment>
<organism evidence="1 2">
    <name type="scientific">Arctium lappa</name>
    <name type="common">Greater burdock</name>
    <name type="synonym">Lappa major</name>
    <dbReference type="NCBI Taxonomy" id="4217"/>
    <lineage>
        <taxon>Eukaryota</taxon>
        <taxon>Viridiplantae</taxon>
        <taxon>Streptophyta</taxon>
        <taxon>Embryophyta</taxon>
        <taxon>Tracheophyta</taxon>
        <taxon>Spermatophyta</taxon>
        <taxon>Magnoliopsida</taxon>
        <taxon>eudicotyledons</taxon>
        <taxon>Gunneridae</taxon>
        <taxon>Pentapetalae</taxon>
        <taxon>asterids</taxon>
        <taxon>campanulids</taxon>
        <taxon>Asterales</taxon>
        <taxon>Asteraceae</taxon>
        <taxon>Carduoideae</taxon>
        <taxon>Cardueae</taxon>
        <taxon>Arctiinae</taxon>
        <taxon>Arctium</taxon>
    </lineage>
</organism>